<keyword evidence="2" id="KW-1133">Transmembrane helix</keyword>
<evidence type="ECO:0000313" key="3">
    <source>
        <dbReference type="EMBL" id="MXO64391.1"/>
    </source>
</evidence>
<feature type="region of interest" description="Disordered" evidence="1">
    <location>
        <begin position="78"/>
        <end position="121"/>
    </location>
</feature>
<dbReference type="EMBL" id="WTYT01000001">
    <property type="protein sequence ID" value="MXO64391.1"/>
    <property type="molecule type" value="Genomic_DNA"/>
</dbReference>
<keyword evidence="4" id="KW-1185">Reference proteome</keyword>
<comment type="caution">
    <text evidence="3">The sequence shown here is derived from an EMBL/GenBank/DDBJ whole genome shotgun (WGS) entry which is preliminary data.</text>
</comment>
<dbReference type="AlphaFoldDB" id="A0A6I4T2D8"/>
<organism evidence="3 4">
    <name type="scientific">Altericroceibacterium endophyticum</name>
    <dbReference type="NCBI Taxonomy" id="1808508"/>
    <lineage>
        <taxon>Bacteria</taxon>
        <taxon>Pseudomonadati</taxon>
        <taxon>Pseudomonadota</taxon>
        <taxon>Alphaproteobacteria</taxon>
        <taxon>Sphingomonadales</taxon>
        <taxon>Erythrobacteraceae</taxon>
        <taxon>Altericroceibacterium</taxon>
    </lineage>
</organism>
<proteinExistence type="predicted"/>
<evidence type="ECO:0000313" key="4">
    <source>
        <dbReference type="Proteomes" id="UP000438476"/>
    </source>
</evidence>
<name>A0A6I4T2D8_9SPHN</name>
<protein>
    <submittedName>
        <fullName evidence="3">DUF1049 domain-containing protein</fullName>
    </submittedName>
</protein>
<sequence length="121" mass="13505">MQILRTIMWVLVLVALLIFSIFNWDPVEVKIWEGLVLETKIPALVIVAFLAGLIPMWLIYRGTKWRLKRRISHLEQAAITPPPPAQPAPSAQTVQPQSVDPASDPVVAPEHTPDETGPSRI</sequence>
<reference evidence="3 4" key="1">
    <citation type="submission" date="2019-12" db="EMBL/GenBank/DDBJ databases">
        <title>Genomic-based taxomic classification of the family Erythrobacteraceae.</title>
        <authorList>
            <person name="Xu L."/>
        </authorList>
    </citation>
    <scope>NUCLEOTIDE SEQUENCE [LARGE SCALE GENOMIC DNA]</scope>
    <source>
        <strain evidence="3 4">LMG 29518</strain>
    </source>
</reference>
<feature type="transmembrane region" description="Helical" evidence="2">
    <location>
        <begin position="7"/>
        <end position="24"/>
    </location>
</feature>
<evidence type="ECO:0000256" key="1">
    <source>
        <dbReference type="SAM" id="MobiDB-lite"/>
    </source>
</evidence>
<feature type="compositionally biased region" description="Low complexity" evidence="1">
    <location>
        <begin position="88"/>
        <end position="98"/>
    </location>
</feature>
<feature type="transmembrane region" description="Helical" evidence="2">
    <location>
        <begin position="44"/>
        <end position="60"/>
    </location>
</feature>
<dbReference type="OrthoDB" id="7595841at2"/>
<accession>A0A6I4T2D8</accession>
<evidence type="ECO:0000256" key="2">
    <source>
        <dbReference type="SAM" id="Phobius"/>
    </source>
</evidence>
<keyword evidence="2" id="KW-0812">Transmembrane</keyword>
<dbReference type="Proteomes" id="UP000438476">
    <property type="component" value="Unassembled WGS sequence"/>
</dbReference>
<keyword evidence="2" id="KW-0472">Membrane</keyword>
<gene>
    <name evidence="3" type="ORF">GRI91_01285</name>
</gene>
<dbReference type="RefSeq" id="WP_160734829.1">
    <property type="nucleotide sequence ID" value="NZ_WTYT01000001.1"/>
</dbReference>